<dbReference type="PANTHER" id="PTHR30032:SF8">
    <property type="entry name" value="GERMINATION-SPECIFIC N-ACETYLMURAMOYL-L-ALANINE AMIDASE"/>
    <property type="match status" value="1"/>
</dbReference>
<dbReference type="RefSeq" id="WP_324619125.1">
    <property type="nucleotide sequence ID" value="NZ_JAYKOT010000003.1"/>
</dbReference>
<dbReference type="Pfam" id="PF01832">
    <property type="entry name" value="Glucosaminidase"/>
    <property type="match status" value="1"/>
</dbReference>
<dbReference type="EMBL" id="JAYKOT010000003">
    <property type="protein sequence ID" value="MEB3429013.1"/>
    <property type="molecule type" value="Genomic_DNA"/>
</dbReference>
<organism evidence="3 4">
    <name type="scientific">Citroniella saccharovorans</name>
    <dbReference type="NCBI Taxonomy" id="2053367"/>
    <lineage>
        <taxon>Bacteria</taxon>
        <taxon>Bacillati</taxon>
        <taxon>Bacillota</taxon>
        <taxon>Tissierellia</taxon>
        <taxon>Tissierellales</taxon>
        <taxon>Peptoniphilaceae</taxon>
        <taxon>Citroniella</taxon>
    </lineage>
</organism>
<accession>A0AAW9MVP7</accession>
<feature type="domain" description="Mannosyl-glycoprotein endo-beta-N-acetylglucosamidase-like" evidence="2">
    <location>
        <begin position="62"/>
        <end position="140"/>
    </location>
</feature>
<keyword evidence="1" id="KW-0732">Signal</keyword>
<dbReference type="AlphaFoldDB" id="A0AAW9MVP7"/>
<evidence type="ECO:0000256" key="1">
    <source>
        <dbReference type="SAM" id="SignalP"/>
    </source>
</evidence>
<gene>
    <name evidence="3" type="ORF">VLK81_03065</name>
</gene>
<reference evidence="3 4" key="1">
    <citation type="submission" date="2024-01" db="EMBL/GenBank/DDBJ databases">
        <title>Complete genome sequence of Citroniella saccharovorans strain M6.X9, isolated from human fecal sample.</title>
        <authorList>
            <person name="Cheng G."/>
            <person name="Westerholm M."/>
            <person name="Schnurer A."/>
        </authorList>
    </citation>
    <scope>NUCLEOTIDE SEQUENCE [LARGE SCALE GENOMIC DNA]</scope>
    <source>
        <strain evidence="3 4">DSM 29873</strain>
    </source>
</reference>
<proteinExistence type="predicted"/>
<sequence length="536" mass="59522">MKKKFLIGALTLSIFSFIFTEAKADYEQWRYKILNEPTTTVDQMKEWAKSKDADEEFIEQAENFYNISIEYGVDPAVTYAQSAKETNFFRFTGVVTKKHHNTCGLKIDVGGSDTDKKAHKKFEDWEEGITAQVHHLALYAGQEGFPLDEEDTPDPRHFASIFGKAPDVISLSSRWAPSKIYGWSLAQMVFDLDTFLVDGKDPIPGPDCMPIIPEELLVKPPSEIKDKSEEIPFKDLKEKLSRVYRDNRYSTAVEIAKMSEDKGGKVIIASGNTYADALVAAGLSLDKDKNTYAPILLASRTGLDKEAYNELIKLSPSEVYIIGGEESISKSLDRSLEELGVKVKRISGKSRYETSQKVYDEIGSQKLAILVNANSFADATAISPFSAYRKFPILLTDGEMLDSDTESRAVKASEIIIVGGEKTVSKVIENSLIQRGIRVTRIAGEDRYETSCKIAKKLFPNRTSFFIADGGAFPDSLVGGPMAAKYGSPILLSNSSYLPESIKDHLNEQKAEKALILGGDKSVSSRVYLQVKENLR</sequence>
<dbReference type="GO" id="GO:0004040">
    <property type="term" value="F:amidase activity"/>
    <property type="evidence" value="ECO:0007669"/>
    <property type="project" value="InterPro"/>
</dbReference>
<dbReference type="Gene3D" id="3.40.50.12090">
    <property type="match status" value="2"/>
</dbReference>
<dbReference type="InterPro" id="IPR007253">
    <property type="entry name" value="Cell_wall-bd_2"/>
</dbReference>
<dbReference type="Proteomes" id="UP001357733">
    <property type="component" value="Unassembled WGS sequence"/>
</dbReference>
<dbReference type="Pfam" id="PF04122">
    <property type="entry name" value="CW_binding_2"/>
    <property type="match status" value="3"/>
</dbReference>
<feature type="chain" id="PRO_5043869254" evidence="1">
    <location>
        <begin position="25"/>
        <end position="536"/>
    </location>
</feature>
<comment type="caution">
    <text evidence="3">The sequence shown here is derived from an EMBL/GenBank/DDBJ whole genome shotgun (WGS) entry which is preliminary data.</text>
</comment>
<keyword evidence="4" id="KW-1185">Reference proteome</keyword>
<evidence type="ECO:0000313" key="3">
    <source>
        <dbReference type="EMBL" id="MEB3429013.1"/>
    </source>
</evidence>
<name>A0AAW9MVP7_9FIRM</name>
<dbReference type="InterPro" id="IPR002901">
    <property type="entry name" value="MGlyc_endo_b_GlcNAc-like_dom"/>
</dbReference>
<feature type="signal peptide" evidence="1">
    <location>
        <begin position="1"/>
        <end position="24"/>
    </location>
</feature>
<protein>
    <submittedName>
        <fullName evidence="3">Cell wall-binding repeat-containing protein</fullName>
    </submittedName>
</protein>
<evidence type="ECO:0000259" key="2">
    <source>
        <dbReference type="Pfam" id="PF01832"/>
    </source>
</evidence>
<dbReference type="InterPro" id="IPR051922">
    <property type="entry name" value="Bact_Sporulation_Assoc"/>
</dbReference>
<dbReference type="PANTHER" id="PTHR30032">
    <property type="entry name" value="N-ACETYLMURAMOYL-L-ALANINE AMIDASE-RELATED"/>
    <property type="match status" value="1"/>
</dbReference>
<evidence type="ECO:0000313" key="4">
    <source>
        <dbReference type="Proteomes" id="UP001357733"/>
    </source>
</evidence>